<evidence type="ECO:0000256" key="1">
    <source>
        <dbReference type="ARBA" id="ARBA00022468"/>
    </source>
</evidence>
<dbReference type="GO" id="GO:0005096">
    <property type="term" value="F:GTPase activator activity"/>
    <property type="evidence" value="ECO:0007669"/>
    <property type="project" value="UniProtKB-KW"/>
</dbReference>
<proteinExistence type="predicted"/>
<dbReference type="InterPro" id="IPR045913">
    <property type="entry name" value="TBC20/Gyp8-like"/>
</dbReference>
<protein>
    <recommendedName>
        <fullName evidence="2">Rab-GAP TBC domain-containing protein</fullName>
    </recommendedName>
</protein>
<dbReference type="PROSITE" id="PS50086">
    <property type="entry name" value="TBC_RABGAP"/>
    <property type="match status" value="1"/>
</dbReference>
<dbReference type="Gene3D" id="1.10.8.1310">
    <property type="match status" value="1"/>
</dbReference>
<dbReference type="Pfam" id="PF00566">
    <property type="entry name" value="RabGAP-TBC"/>
    <property type="match status" value="1"/>
</dbReference>
<name>D4DD81_TRIVH</name>
<dbReference type="KEGG" id="tve:TRV_05088"/>
<dbReference type="SUPFAM" id="SSF47923">
    <property type="entry name" value="Ypt/Rab-GAP domain of gyp1p"/>
    <property type="match status" value="1"/>
</dbReference>
<sequence>MANEEPKAGDINPGRLLADSKAYRRKRAEIVKASRKRDVRLLAKLATSEGGLLEDDIRKQVCKIGACSVFFAFFADGLTKCFLPGPILQGYVRATHTLELPPLSELPCHGDEDQVKLDVDRSFVYYPNYKTEKHLKDKRDELLDLIVSVLRRNPMLCYFQGYHDIAQVLLLVLDRKHAYQALEHISLFRIRDYMLPSLSPALTHLQLLPAIITSVDQKLGQHLSGTKPFFALAATLTLYAHDIEEYAHIARLYDFILAHEPVVSIYLFATIILSRKDELYDIPQDEPEMFHGVLSKLPRPLDLETLISNTVRIYQDHPPEKLPCGAWKSIPSYSVLKTLRNPGLHSTPDQARGYFHQQIRGLQREKMRKDAALLIRKHSFSIKLVGATVAVGILSYWMIKRDPDLVKHLWRYLGPLKTTMGL</sequence>
<dbReference type="Gene3D" id="1.10.472.80">
    <property type="entry name" value="Ypt/Rab-GAP domain of gyp1p, domain 3"/>
    <property type="match status" value="1"/>
</dbReference>
<dbReference type="GO" id="GO:0006888">
    <property type="term" value="P:endoplasmic reticulum to Golgi vesicle-mediated transport"/>
    <property type="evidence" value="ECO:0007669"/>
    <property type="project" value="TreeGrafter"/>
</dbReference>
<gene>
    <name evidence="3" type="ORF">TRV_05088</name>
</gene>
<dbReference type="FunFam" id="1.10.472.80:FF:000060">
    <property type="entry name" value="TBC domain protein, putative"/>
    <property type="match status" value="1"/>
</dbReference>
<organism evidence="3 4">
    <name type="scientific">Trichophyton verrucosum (strain HKI 0517)</name>
    <dbReference type="NCBI Taxonomy" id="663202"/>
    <lineage>
        <taxon>Eukaryota</taxon>
        <taxon>Fungi</taxon>
        <taxon>Dikarya</taxon>
        <taxon>Ascomycota</taxon>
        <taxon>Pezizomycotina</taxon>
        <taxon>Eurotiomycetes</taxon>
        <taxon>Eurotiomycetidae</taxon>
        <taxon>Onygenales</taxon>
        <taxon>Arthrodermataceae</taxon>
        <taxon>Trichophyton</taxon>
    </lineage>
</organism>
<evidence type="ECO:0000313" key="4">
    <source>
        <dbReference type="Proteomes" id="UP000008383"/>
    </source>
</evidence>
<dbReference type="GeneID" id="9577563"/>
<keyword evidence="4" id="KW-1185">Reference proteome</keyword>
<keyword evidence="1" id="KW-0343">GTPase activation</keyword>
<evidence type="ECO:0000313" key="3">
    <source>
        <dbReference type="EMBL" id="EFE40194.1"/>
    </source>
</evidence>
<dbReference type="InterPro" id="IPR000195">
    <property type="entry name" value="Rab-GAP-TBC_dom"/>
</dbReference>
<dbReference type="GO" id="GO:0005789">
    <property type="term" value="C:endoplasmic reticulum membrane"/>
    <property type="evidence" value="ECO:0007669"/>
    <property type="project" value="TreeGrafter"/>
</dbReference>
<dbReference type="PANTHER" id="PTHR20913:SF7">
    <property type="entry name" value="RE60063P"/>
    <property type="match status" value="1"/>
</dbReference>
<feature type="domain" description="Rab-GAP TBC" evidence="2">
    <location>
        <begin position="1"/>
        <end position="260"/>
    </location>
</feature>
<comment type="caution">
    <text evidence="3">The sequence shown here is derived from an EMBL/GenBank/DDBJ whole genome shotgun (WGS) entry which is preliminary data.</text>
</comment>
<dbReference type="Proteomes" id="UP000008383">
    <property type="component" value="Unassembled WGS sequence"/>
</dbReference>
<dbReference type="EMBL" id="ACYE01000258">
    <property type="protein sequence ID" value="EFE40194.1"/>
    <property type="molecule type" value="Genomic_DNA"/>
</dbReference>
<dbReference type="PANTHER" id="PTHR20913">
    <property type="entry name" value="TBC1 DOMAIN FAMILY MEMBER 20/GTPASE"/>
    <property type="match status" value="1"/>
</dbReference>
<reference evidence="4" key="1">
    <citation type="journal article" date="2011" name="Genome Biol.">
        <title>Comparative and functional genomics provide insights into the pathogenicity of dermatophytic fungi.</title>
        <authorList>
            <person name="Burmester A."/>
            <person name="Shelest E."/>
            <person name="Gloeckner G."/>
            <person name="Heddergott C."/>
            <person name="Schindler S."/>
            <person name="Staib P."/>
            <person name="Heidel A."/>
            <person name="Felder M."/>
            <person name="Petzold A."/>
            <person name="Szafranski K."/>
            <person name="Feuermann M."/>
            <person name="Pedruzzi I."/>
            <person name="Priebe S."/>
            <person name="Groth M."/>
            <person name="Winkler R."/>
            <person name="Li W."/>
            <person name="Kniemeyer O."/>
            <person name="Schroeckh V."/>
            <person name="Hertweck C."/>
            <person name="Hube B."/>
            <person name="White T.C."/>
            <person name="Platzer M."/>
            <person name="Guthke R."/>
            <person name="Heitman J."/>
            <person name="Woestemeyer J."/>
            <person name="Zipfel P.F."/>
            <person name="Monod M."/>
            <person name="Brakhage A.A."/>
        </authorList>
    </citation>
    <scope>NUCLEOTIDE SEQUENCE [LARGE SCALE GENOMIC DNA]</scope>
    <source>
        <strain evidence="4">HKI 0517</strain>
    </source>
</reference>
<evidence type="ECO:0000259" key="2">
    <source>
        <dbReference type="PROSITE" id="PS50086"/>
    </source>
</evidence>
<dbReference type="InterPro" id="IPR035969">
    <property type="entry name" value="Rab-GAP_TBC_sf"/>
</dbReference>
<accession>D4DD81</accession>
<dbReference type="RefSeq" id="XP_003020812.1">
    <property type="nucleotide sequence ID" value="XM_003020766.1"/>
</dbReference>
<dbReference type="AlphaFoldDB" id="D4DD81"/>
<dbReference type="OrthoDB" id="206700at2759"/>
<dbReference type="SMART" id="SM00164">
    <property type="entry name" value="TBC"/>
    <property type="match status" value="1"/>
</dbReference>
<dbReference type="HOGENOM" id="CLU_039465_0_1_1"/>